<accession>A0ABV6AX83</accession>
<dbReference type="Proteomes" id="UP001589733">
    <property type="component" value="Unassembled WGS sequence"/>
</dbReference>
<evidence type="ECO:0000256" key="1">
    <source>
        <dbReference type="SAM" id="Phobius"/>
    </source>
</evidence>
<evidence type="ECO:0000313" key="2">
    <source>
        <dbReference type="EMBL" id="MFB9992119.1"/>
    </source>
</evidence>
<sequence length="115" mass="12487">MSPPSQPPLRTISDAQRKNVFRSFLWILVGFCALIGLLVATFSFQGRAAREYGSRAVQAALASSPSPNISYEQNCTDLLKSPLPDTVTSCTVKVVSGKPEAVLNIEGGRQYRLTK</sequence>
<comment type="caution">
    <text evidence="2">The sequence shown here is derived from an EMBL/GenBank/DDBJ whole genome shotgun (WGS) entry which is preliminary data.</text>
</comment>
<evidence type="ECO:0008006" key="4">
    <source>
        <dbReference type="Google" id="ProtNLM"/>
    </source>
</evidence>
<name>A0ABV6AX83_9DEIO</name>
<dbReference type="RefSeq" id="WP_380008409.1">
    <property type="nucleotide sequence ID" value="NZ_JBHLYR010000031.1"/>
</dbReference>
<evidence type="ECO:0000313" key="3">
    <source>
        <dbReference type="Proteomes" id="UP001589733"/>
    </source>
</evidence>
<feature type="transmembrane region" description="Helical" evidence="1">
    <location>
        <begin position="20"/>
        <end position="44"/>
    </location>
</feature>
<keyword evidence="3" id="KW-1185">Reference proteome</keyword>
<keyword evidence="1" id="KW-0472">Membrane</keyword>
<keyword evidence="1" id="KW-0812">Transmembrane</keyword>
<dbReference type="EMBL" id="JBHLYR010000031">
    <property type="protein sequence ID" value="MFB9992119.1"/>
    <property type="molecule type" value="Genomic_DNA"/>
</dbReference>
<gene>
    <name evidence="2" type="ORF">ACFFLM_09125</name>
</gene>
<reference evidence="2 3" key="1">
    <citation type="submission" date="2024-09" db="EMBL/GenBank/DDBJ databases">
        <authorList>
            <person name="Sun Q."/>
            <person name="Mori K."/>
        </authorList>
    </citation>
    <scope>NUCLEOTIDE SEQUENCE [LARGE SCALE GENOMIC DNA]</scope>
    <source>
        <strain evidence="2 3">JCM 13503</strain>
    </source>
</reference>
<keyword evidence="1" id="KW-1133">Transmembrane helix</keyword>
<proteinExistence type="predicted"/>
<protein>
    <recommendedName>
        <fullName evidence="4">DUF4333 domain-containing protein</fullName>
    </recommendedName>
</protein>
<organism evidence="2 3">
    <name type="scientific">Deinococcus oregonensis</name>
    <dbReference type="NCBI Taxonomy" id="1805970"/>
    <lineage>
        <taxon>Bacteria</taxon>
        <taxon>Thermotogati</taxon>
        <taxon>Deinococcota</taxon>
        <taxon>Deinococci</taxon>
        <taxon>Deinococcales</taxon>
        <taxon>Deinococcaceae</taxon>
        <taxon>Deinococcus</taxon>
    </lineage>
</organism>